<protein>
    <recommendedName>
        <fullName evidence="3">Phage tail protein</fullName>
    </recommendedName>
</protein>
<evidence type="ECO:0008006" key="3">
    <source>
        <dbReference type="Google" id="ProtNLM"/>
    </source>
</evidence>
<accession>A0ABY5I3S6</accession>
<keyword evidence="2" id="KW-1185">Reference proteome</keyword>
<dbReference type="Proteomes" id="UP001060112">
    <property type="component" value="Chromosome"/>
</dbReference>
<sequence>MSDIYYINTANQKVDFIEDLPLTDIDDMFSNTFTNVTTDDSITSFKTAITNYTLEGDIDVSKFDAASDIFDYDVYANERGRFYIGEYFLFCNIIAVANDNVNLNRKRLKVKLTITTDFPLWRRELSYTLNQQQIDEKSTGIKLYEYKYPYVYSNNRSSLSINNDVATSSDIIIRMFGPAVNPFVKIGDIIYQIMSSIDNSEYFEINTETKKITKVSSFGTVTNAFMYRSKERADFFTKIPPGTVQVTWDGIDTGELILIEKRSKPKWL</sequence>
<name>A0ABY5I3S6_9FIRM</name>
<proteinExistence type="predicted"/>
<organism evidence="1 2">
    <name type="scientific">Allocoprobacillus halotolerans</name>
    <dbReference type="NCBI Taxonomy" id="2944914"/>
    <lineage>
        <taxon>Bacteria</taxon>
        <taxon>Bacillati</taxon>
        <taxon>Bacillota</taxon>
        <taxon>Erysipelotrichia</taxon>
        <taxon>Erysipelotrichales</taxon>
        <taxon>Erysipelotrichaceae</taxon>
        <taxon>Allocoprobacillus</taxon>
    </lineage>
</organism>
<dbReference type="EMBL" id="CP101620">
    <property type="protein sequence ID" value="UTY39378.1"/>
    <property type="molecule type" value="Genomic_DNA"/>
</dbReference>
<evidence type="ECO:0000313" key="1">
    <source>
        <dbReference type="EMBL" id="UTY39378.1"/>
    </source>
</evidence>
<evidence type="ECO:0000313" key="2">
    <source>
        <dbReference type="Proteomes" id="UP001060112"/>
    </source>
</evidence>
<reference evidence="1" key="1">
    <citation type="submission" date="2022-07" db="EMBL/GenBank/DDBJ databases">
        <title>Faecal culturing of patients with breast cancer.</title>
        <authorList>
            <person name="Teng N.M.Y."/>
            <person name="Kiu R."/>
            <person name="Evans R."/>
            <person name="Baker D.J."/>
            <person name="Zenner C."/>
            <person name="Robinson S.D."/>
            <person name="Hall L.J."/>
        </authorList>
    </citation>
    <scope>NUCLEOTIDE SEQUENCE</scope>
    <source>
        <strain evidence="1">LH1062</strain>
    </source>
</reference>
<gene>
    <name evidence="1" type="ORF">NMU03_00660</name>
</gene>
<dbReference type="RefSeq" id="WP_290140433.1">
    <property type="nucleotide sequence ID" value="NZ_CP101620.1"/>
</dbReference>